<organism evidence="7 8">
    <name type="scientific">Spectribacter hydrogenoxidans</name>
    <dbReference type="NCBI Taxonomy" id="3075608"/>
    <lineage>
        <taxon>Bacteria</taxon>
        <taxon>Pseudomonadati</taxon>
        <taxon>Pseudomonadota</taxon>
        <taxon>Gammaproteobacteria</taxon>
        <taxon>Salinisphaerales</taxon>
        <taxon>Salinisphaeraceae</taxon>
        <taxon>Spectribacter</taxon>
    </lineage>
</organism>
<feature type="chain" id="PRO_5045920954" evidence="6">
    <location>
        <begin position="27"/>
        <end position="182"/>
    </location>
</feature>
<evidence type="ECO:0000256" key="3">
    <source>
        <dbReference type="ARBA" id="ARBA00022692"/>
    </source>
</evidence>
<evidence type="ECO:0000313" key="7">
    <source>
        <dbReference type="EMBL" id="MDT0633846.1"/>
    </source>
</evidence>
<dbReference type="NCBIfam" id="TIGR04409">
    <property type="entry name" value="LptC_YrbK"/>
    <property type="match status" value="1"/>
</dbReference>
<dbReference type="PANTHER" id="PTHR37481">
    <property type="entry name" value="LIPOPOLYSACCHARIDE EXPORT SYSTEM PROTEIN LPTC"/>
    <property type="match status" value="1"/>
</dbReference>
<dbReference type="PANTHER" id="PTHR37481:SF1">
    <property type="entry name" value="LIPOPOLYSACCHARIDE EXPORT SYSTEM PROTEIN LPTC"/>
    <property type="match status" value="1"/>
</dbReference>
<dbReference type="Proteomes" id="UP001251857">
    <property type="component" value="Unassembled WGS sequence"/>
</dbReference>
<reference evidence="7 8" key="1">
    <citation type="submission" date="2023-09" db="EMBL/GenBank/DDBJ databases">
        <authorList>
            <person name="Rey-Velasco X."/>
        </authorList>
    </citation>
    <scope>NUCLEOTIDE SEQUENCE [LARGE SCALE GENOMIC DNA]</scope>
    <source>
        <strain evidence="7 8">W335</strain>
    </source>
</reference>
<dbReference type="EMBL" id="JAVRIB010000002">
    <property type="protein sequence ID" value="MDT0633846.1"/>
    <property type="molecule type" value="Genomic_DNA"/>
</dbReference>
<dbReference type="Pfam" id="PF06835">
    <property type="entry name" value="LptC"/>
    <property type="match status" value="1"/>
</dbReference>
<dbReference type="InterPro" id="IPR010664">
    <property type="entry name" value="LipoPS_assembly_LptC-rel"/>
</dbReference>
<dbReference type="InterPro" id="IPR052363">
    <property type="entry name" value="LPS_export_LptC"/>
</dbReference>
<keyword evidence="1" id="KW-1003">Cell membrane</keyword>
<evidence type="ECO:0000256" key="6">
    <source>
        <dbReference type="SAM" id="SignalP"/>
    </source>
</evidence>
<accession>A0ABU3BXJ5</accession>
<gene>
    <name evidence="7" type="primary">lptC</name>
    <name evidence="7" type="ORF">RM532_02615</name>
</gene>
<sequence length="182" mass="20025">MRPLVLMAALAAAVVILLLTRGGSQAPDDTPVATTPEGSNYYLLDAQVRQFNAAGEPAYRIRAASSLHFPDESARLTDIRVDYPRDVDRAWTLAADEGRIPAGSRDVRLSGDVTADYNGAGRRDWTITTPWLWIRAEQEQAETDAAIVGNAPGQRVSARGMRLRFGEESLTLRNDVEVRYQP</sequence>
<evidence type="ECO:0000256" key="5">
    <source>
        <dbReference type="ARBA" id="ARBA00023136"/>
    </source>
</evidence>
<comment type="caution">
    <text evidence="7">The sequence shown here is derived from an EMBL/GenBank/DDBJ whole genome shotgun (WGS) entry which is preliminary data.</text>
</comment>
<dbReference type="InterPro" id="IPR026265">
    <property type="entry name" value="LptC"/>
</dbReference>
<dbReference type="Gene3D" id="2.60.450.10">
    <property type="entry name" value="Lipopolysaccharide (LPS) transport protein A like domain"/>
    <property type="match status" value="1"/>
</dbReference>
<evidence type="ECO:0000256" key="1">
    <source>
        <dbReference type="ARBA" id="ARBA00022475"/>
    </source>
</evidence>
<keyword evidence="5" id="KW-0472">Membrane</keyword>
<keyword evidence="8" id="KW-1185">Reference proteome</keyword>
<feature type="signal peptide" evidence="6">
    <location>
        <begin position="1"/>
        <end position="26"/>
    </location>
</feature>
<proteinExistence type="predicted"/>
<dbReference type="RefSeq" id="WP_311651573.1">
    <property type="nucleotide sequence ID" value="NZ_JAVRIB010000002.1"/>
</dbReference>
<protein>
    <submittedName>
        <fullName evidence="7">LPS export ABC transporter periplasmic protein LptC</fullName>
    </submittedName>
</protein>
<keyword evidence="3" id="KW-0812">Transmembrane</keyword>
<keyword evidence="4" id="KW-1133">Transmembrane helix</keyword>
<name>A0ABU3BXJ5_9GAMM</name>
<evidence type="ECO:0000256" key="4">
    <source>
        <dbReference type="ARBA" id="ARBA00022989"/>
    </source>
</evidence>
<keyword evidence="6" id="KW-0732">Signal</keyword>
<keyword evidence="2" id="KW-0997">Cell inner membrane</keyword>
<evidence type="ECO:0000313" key="8">
    <source>
        <dbReference type="Proteomes" id="UP001251857"/>
    </source>
</evidence>
<evidence type="ECO:0000256" key="2">
    <source>
        <dbReference type="ARBA" id="ARBA00022519"/>
    </source>
</evidence>